<feature type="domain" description="Methyltransferase type 11" evidence="5">
    <location>
        <begin position="50"/>
        <end position="142"/>
    </location>
</feature>
<keyword evidence="3" id="KW-0949">S-adenosyl-L-methionine</keyword>
<dbReference type="Proteomes" id="UP000435304">
    <property type="component" value="Unassembled WGS sequence"/>
</dbReference>
<reference evidence="6 7" key="1">
    <citation type="submission" date="2019-12" db="EMBL/GenBank/DDBJ databases">
        <title>Auraticoccus cholistani sp. nov., an actinomycete isolated from soil of Cholistan desert.</title>
        <authorList>
            <person name="Cheema M.T."/>
        </authorList>
    </citation>
    <scope>NUCLEOTIDE SEQUENCE [LARGE SCALE GENOMIC DNA]</scope>
    <source>
        <strain evidence="6 7">F435</strain>
    </source>
</reference>
<dbReference type="GO" id="GO:0032259">
    <property type="term" value="P:methylation"/>
    <property type="evidence" value="ECO:0007669"/>
    <property type="project" value="UniProtKB-KW"/>
</dbReference>
<dbReference type="PANTHER" id="PTHR43464">
    <property type="entry name" value="METHYLTRANSFERASE"/>
    <property type="match status" value="1"/>
</dbReference>
<dbReference type="AlphaFoldDB" id="A0A6A9UYD6"/>
<sequence>MEEQDARTWDREAATFDDSADHGLRDPAVRTAWAELLRRTLPPAPARIADLGCGTGSLAVLAAELGHTVDGVDFSPSMLAVARAKTAGLPGVTLHLGDAADPPLSPHGYDVVMCRHLLWALSEPDAALGRWVELLRPRGRLLLVEGRWSTGAGLSRDETTALLRRAGLQPTVEPLDNPDYWGRPVTDDRYLAVAETEPDRC</sequence>
<dbReference type="GO" id="GO:0008757">
    <property type="term" value="F:S-adenosylmethionine-dependent methyltransferase activity"/>
    <property type="evidence" value="ECO:0007669"/>
    <property type="project" value="InterPro"/>
</dbReference>
<name>A0A6A9UYD6_9ACTN</name>
<dbReference type="RefSeq" id="WP_197430089.1">
    <property type="nucleotide sequence ID" value="NZ_WPCU01000007.1"/>
</dbReference>
<keyword evidence="7" id="KW-1185">Reference proteome</keyword>
<keyword evidence="1 6" id="KW-0489">Methyltransferase</keyword>
<dbReference type="InterPro" id="IPR013216">
    <property type="entry name" value="Methyltransf_11"/>
</dbReference>
<accession>A0A6A9UYD6</accession>
<dbReference type="EMBL" id="WPCU01000007">
    <property type="protein sequence ID" value="MVA76774.1"/>
    <property type="molecule type" value="Genomic_DNA"/>
</dbReference>
<evidence type="ECO:0000256" key="4">
    <source>
        <dbReference type="SAM" id="MobiDB-lite"/>
    </source>
</evidence>
<evidence type="ECO:0000313" key="7">
    <source>
        <dbReference type="Proteomes" id="UP000435304"/>
    </source>
</evidence>
<evidence type="ECO:0000313" key="6">
    <source>
        <dbReference type="EMBL" id="MVA76774.1"/>
    </source>
</evidence>
<proteinExistence type="predicted"/>
<dbReference type="SUPFAM" id="SSF53335">
    <property type="entry name" value="S-adenosyl-L-methionine-dependent methyltransferases"/>
    <property type="match status" value="1"/>
</dbReference>
<evidence type="ECO:0000259" key="5">
    <source>
        <dbReference type="Pfam" id="PF08241"/>
    </source>
</evidence>
<protein>
    <submittedName>
        <fullName evidence="6">Methyltransferase domain-containing protein</fullName>
    </submittedName>
</protein>
<dbReference type="CDD" id="cd02440">
    <property type="entry name" value="AdoMet_MTases"/>
    <property type="match status" value="1"/>
</dbReference>
<feature type="region of interest" description="Disordered" evidence="4">
    <location>
        <begin position="1"/>
        <end position="21"/>
    </location>
</feature>
<comment type="caution">
    <text evidence="6">The sequence shown here is derived from an EMBL/GenBank/DDBJ whole genome shotgun (WGS) entry which is preliminary data.</text>
</comment>
<dbReference type="Pfam" id="PF08241">
    <property type="entry name" value="Methyltransf_11"/>
    <property type="match status" value="1"/>
</dbReference>
<gene>
    <name evidence="6" type="ORF">GC722_12175</name>
</gene>
<dbReference type="Gene3D" id="3.40.50.150">
    <property type="entry name" value="Vaccinia Virus protein VP39"/>
    <property type="match status" value="1"/>
</dbReference>
<dbReference type="InterPro" id="IPR029063">
    <property type="entry name" value="SAM-dependent_MTases_sf"/>
</dbReference>
<dbReference type="PANTHER" id="PTHR43464:SF19">
    <property type="entry name" value="UBIQUINONE BIOSYNTHESIS O-METHYLTRANSFERASE, MITOCHONDRIAL"/>
    <property type="match status" value="1"/>
</dbReference>
<evidence type="ECO:0000256" key="3">
    <source>
        <dbReference type="ARBA" id="ARBA00022691"/>
    </source>
</evidence>
<organism evidence="6 7">
    <name type="scientific">Auraticoccus cholistanensis</name>
    <dbReference type="NCBI Taxonomy" id="2656650"/>
    <lineage>
        <taxon>Bacteria</taxon>
        <taxon>Bacillati</taxon>
        <taxon>Actinomycetota</taxon>
        <taxon>Actinomycetes</taxon>
        <taxon>Propionibacteriales</taxon>
        <taxon>Propionibacteriaceae</taxon>
        <taxon>Auraticoccus</taxon>
    </lineage>
</organism>
<evidence type="ECO:0000256" key="1">
    <source>
        <dbReference type="ARBA" id="ARBA00022603"/>
    </source>
</evidence>
<keyword evidence="2 6" id="KW-0808">Transferase</keyword>
<evidence type="ECO:0000256" key="2">
    <source>
        <dbReference type="ARBA" id="ARBA00022679"/>
    </source>
</evidence>